<evidence type="ECO:0008006" key="4">
    <source>
        <dbReference type="Google" id="ProtNLM"/>
    </source>
</evidence>
<dbReference type="AlphaFoldDB" id="A0A1B8Y1F6"/>
<gene>
    <name evidence="3" type="ORF">XENTR_v90027885mg</name>
</gene>
<dbReference type="InterPro" id="IPR052407">
    <property type="entry name" value="BTB_POZ_domain_cont_9"/>
</dbReference>
<organism evidence="3">
    <name type="scientific">Xenopus tropicalis</name>
    <name type="common">Western clawed frog</name>
    <name type="synonym">Silurana tropicalis</name>
    <dbReference type="NCBI Taxonomy" id="8364"/>
    <lineage>
        <taxon>Eukaryota</taxon>
        <taxon>Metazoa</taxon>
        <taxon>Chordata</taxon>
        <taxon>Craniata</taxon>
        <taxon>Vertebrata</taxon>
        <taxon>Euteleostomi</taxon>
        <taxon>Amphibia</taxon>
        <taxon>Batrachia</taxon>
        <taxon>Anura</taxon>
        <taxon>Pipoidea</taxon>
        <taxon>Pipidae</taxon>
        <taxon>Xenopodinae</taxon>
        <taxon>Xenopus</taxon>
        <taxon>Silurana</taxon>
    </lineage>
</organism>
<protein>
    <recommendedName>
        <fullName evidence="4">F5/8 type C domain-containing protein</fullName>
    </recommendedName>
</protein>
<dbReference type="SUPFAM" id="SSF49785">
    <property type="entry name" value="Galactose-binding domain-like"/>
    <property type="match status" value="1"/>
</dbReference>
<dbReference type="PANTHER" id="PTHR46306:SF1">
    <property type="entry name" value="BTB_POZ DOMAIN-CONTAINING PROTEIN 9"/>
    <property type="match status" value="1"/>
</dbReference>
<feature type="signal peptide" evidence="2">
    <location>
        <begin position="1"/>
        <end position="20"/>
    </location>
</feature>
<evidence type="ECO:0000313" key="3">
    <source>
        <dbReference type="EMBL" id="OCA16777.1"/>
    </source>
</evidence>
<dbReference type="EMBL" id="KV460562">
    <property type="protein sequence ID" value="OCA16777.1"/>
    <property type="molecule type" value="Genomic_DNA"/>
</dbReference>
<dbReference type="Gene3D" id="2.60.120.260">
    <property type="entry name" value="Galactose-binding domain-like"/>
    <property type="match status" value="1"/>
</dbReference>
<feature type="region of interest" description="Disordered" evidence="1">
    <location>
        <begin position="139"/>
        <end position="186"/>
    </location>
</feature>
<feature type="compositionally biased region" description="Low complexity" evidence="1">
    <location>
        <begin position="147"/>
        <end position="162"/>
    </location>
</feature>
<evidence type="ECO:0000256" key="2">
    <source>
        <dbReference type="SAM" id="SignalP"/>
    </source>
</evidence>
<name>A0A1B8Y1F6_XENTR</name>
<evidence type="ECO:0000256" key="1">
    <source>
        <dbReference type="SAM" id="MobiDB-lite"/>
    </source>
</evidence>
<reference evidence="3" key="3">
    <citation type="submission" date="2016-05" db="EMBL/GenBank/DDBJ databases">
        <title>WGS assembly of Xenopus tropicalis.</title>
        <authorList>
            <person name="Sessions A."/>
            <person name="Jenkins J."/>
            <person name="Mitros T."/>
            <person name="Lyons J.T."/>
            <person name="Dichmann D.S."/>
            <person name="Robert J."/>
            <person name="Harland R.M."/>
            <person name="Rokhsar D.S."/>
        </authorList>
    </citation>
    <scope>NUCLEOTIDE SEQUENCE</scope>
    <source>
        <strain evidence="3">Nigerian</strain>
    </source>
</reference>
<feature type="compositionally biased region" description="Polar residues" evidence="1">
    <location>
        <begin position="163"/>
        <end position="186"/>
    </location>
</feature>
<sequence>MAVFTQTLLIKLLSLYLSFSFNTSTMVTLPVDDGVTSWVCWPIGRGLYYKYSSCGSGGEKCRLLLWDCDDRSYSYYIEVSTNQQQWTMVADRTKVPCRSWQTITFDRQPTCFIRIVGTHNTANEVFHCVHFECPAQNVPHKEENSEDSLPSDQSLSAQLASSNGMRATNPSQSLTEPSAHSLAQQK</sequence>
<dbReference type="PANTHER" id="PTHR46306">
    <property type="entry name" value="BTB/POZ DOMAIN-CONTAINING PROTEIN 9"/>
    <property type="match status" value="1"/>
</dbReference>
<reference evidence="3" key="2">
    <citation type="journal article" date="2010" name="Science">
        <title>The genome of the Western clawed frog Xenopus tropicalis.</title>
        <authorList>
            <person name="Hellsten U."/>
            <person name="Harland R.M."/>
            <person name="Gilchrist M.J."/>
            <person name="Hendrix D."/>
            <person name="Jurka J."/>
            <person name="Kapitonov V."/>
            <person name="Ovcharenko I."/>
            <person name="Putnam N.H."/>
            <person name="Shu S."/>
            <person name="Taher L."/>
            <person name="Blitz I.L."/>
            <person name="Blumberg B."/>
            <person name="Dichmann D.S."/>
            <person name="Dubchak I."/>
            <person name="Amaya E."/>
            <person name="Detter J.C."/>
            <person name="Fletcher R."/>
            <person name="Gerhard D.S."/>
            <person name="Goodstein D."/>
            <person name="Graves T."/>
            <person name="Grigoriev I.V."/>
            <person name="Grimwood J."/>
            <person name="Kawashima T."/>
            <person name="Lindquist E."/>
            <person name="Lucas S.M."/>
            <person name="Mead P.E."/>
            <person name="Mitros T."/>
            <person name="Ogino H."/>
            <person name="Ohta Y."/>
            <person name="Poliakov A.V."/>
            <person name="Pollet N."/>
            <person name="Robert J."/>
            <person name="Salamov A."/>
            <person name="Sater A.K."/>
            <person name="Schmutz J."/>
            <person name="Terry A."/>
            <person name="Vize P.D."/>
            <person name="Warren W.C."/>
            <person name="Wells D."/>
            <person name="Wills A."/>
            <person name="Wilson R.K."/>
            <person name="Zimmerman L.B."/>
            <person name="Zorn A.M."/>
            <person name="Grainger R."/>
            <person name="Grammer T."/>
            <person name="Khokha M.K."/>
            <person name="Richardson P.M."/>
            <person name="Rokhsar D.S."/>
        </authorList>
    </citation>
    <scope>NUCLEOTIDE SEQUENCE [LARGE SCALE GENOMIC DNA]</scope>
    <source>
        <strain evidence="3">Nigerian</strain>
    </source>
</reference>
<accession>A0A1B8Y1F6</accession>
<dbReference type="InterPro" id="IPR008979">
    <property type="entry name" value="Galactose-bd-like_sf"/>
</dbReference>
<feature type="chain" id="PRO_5008619416" description="F5/8 type C domain-containing protein" evidence="2">
    <location>
        <begin position="21"/>
        <end position="186"/>
    </location>
</feature>
<keyword evidence="2" id="KW-0732">Signal</keyword>
<reference evidence="3" key="1">
    <citation type="submission" date="2009-11" db="EMBL/GenBank/DDBJ databases">
        <authorList>
            <consortium name="US DOE Joint Genome Institute (JGI-PGF)"/>
            <person name="Ottilar R."/>
            <person name="Schmutz J."/>
            <person name="Salamov A."/>
            <person name="Cheng J.F."/>
            <person name="Lucas S."/>
            <person name="Pitluck S."/>
            <person name="Gundlach H."/>
            <person name="Guo Y."/>
            <person name="Haberer G."/>
            <person name="Nasrallah J."/>
            <person name="Mayer K.F.X."/>
            <person name="van de Peer Y."/>
            <person name="Weigel D."/>
            <person name="Grigoriev I.V."/>
        </authorList>
    </citation>
    <scope>NUCLEOTIDE SEQUENCE</scope>
    <source>
        <strain evidence="3">Nigerian</strain>
    </source>
</reference>
<proteinExistence type="predicted"/>